<accession>A0AAN6Y784</accession>
<evidence type="ECO:0000313" key="4">
    <source>
        <dbReference type="Proteomes" id="UP001301769"/>
    </source>
</evidence>
<protein>
    <submittedName>
        <fullName evidence="3">Uncharacterized protein</fullName>
    </submittedName>
</protein>
<feature type="region of interest" description="Disordered" evidence="1">
    <location>
        <begin position="315"/>
        <end position="348"/>
    </location>
</feature>
<feature type="region of interest" description="Disordered" evidence="1">
    <location>
        <begin position="212"/>
        <end position="237"/>
    </location>
</feature>
<feature type="transmembrane region" description="Helical" evidence="2">
    <location>
        <begin position="181"/>
        <end position="206"/>
    </location>
</feature>
<evidence type="ECO:0000256" key="2">
    <source>
        <dbReference type="SAM" id="Phobius"/>
    </source>
</evidence>
<comment type="caution">
    <text evidence="3">The sequence shown here is derived from an EMBL/GenBank/DDBJ whole genome shotgun (WGS) entry which is preliminary data.</text>
</comment>
<keyword evidence="2" id="KW-0472">Membrane</keyword>
<gene>
    <name evidence="3" type="ORF">QBC37DRAFT_462803</name>
</gene>
<keyword evidence="4" id="KW-1185">Reference proteome</keyword>
<keyword evidence="2" id="KW-0812">Transmembrane</keyword>
<dbReference type="AlphaFoldDB" id="A0AAN6Y784"/>
<feature type="compositionally biased region" description="Low complexity" evidence="1">
    <location>
        <begin position="162"/>
        <end position="178"/>
    </location>
</feature>
<keyword evidence="2" id="KW-1133">Transmembrane helix</keyword>
<evidence type="ECO:0000256" key="1">
    <source>
        <dbReference type="SAM" id="MobiDB-lite"/>
    </source>
</evidence>
<proteinExistence type="predicted"/>
<evidence type="ECO:0000313" key="3">
    <source>
        <dbReference type="EMBL" id="KAK4213933.1"/>
    </source>
</evidence>
<reference evidence="3" key="2">
    <citation type="submission" date="2023-05" db="EMBL/GenBank/DDBJ databases">
        <authorList>
            <consortium name="Lawrence Berkeley National Laboratory"/>
            <person name="Steindorff A."/>
            <person name="Hensen N."/>
            <person name="Bonometti L."/>
            <person name="Westerberg I."/>
            <person name="Brannstrom I.O."/>
            <person name="Guillou S."/>
            <person name="Cros-Aarteil S."/>
            <person name="Calhoun S."/>
            <person name="Haridas S."/>
            <person name="Kuo A."/>
            <person name="Mondo S."/>
            <person name="Pangilinan J."/>
            <person name="Riley R."/>
            <person name="Labutti K."/>
            <person name="Andreopoulos B."/>
            <person name="Lipzen A."/>
            <person name="Chen C."/>
            <person name="Yanf M."/>
            <person name="Daum C."/>
            <person name="Ng V."/>
            <person name="Clum A."/>
            <person name="Ohm R."/>
            <person name="Martin F."/>
            <person name="Silar P."/>
            <person name="Natvig D."/>
            <person name="Lalanne C."/>
            <person name="Gautier V."/>
            <person name="Ament-Velasquez S.L."/>
            <person name="Kruys A."/>
            <person name="Hutchinson M.I."/>
            <person name="Powell A.J."/>
            <person name="Barry K."/>
            <person name="Miller A.N."/>
            <person name="Grigoriev I.V."/>
            <person name="Debuchy R."/>
            <person name="Gladieux P."/>
            <person name="Thoren M.H."/>
            <person name="Johannesson H."/>
        </authorList>
    </citation>
    <scope>NUCLEOTIDE SEQUENCE</scope>
    <source>
        <strain evidence="3">PSN293</strain>
    </source>
</reference>
<sequence length="348" mass="36289">TPALCDRNSDFYQAENECSDCLASDFSLGLSNHGMTNALNVMFGQYVDYCHAWRKEQEASGLTTVSTPSWFLSLLSTMSTIYVDTRTLPTLTQPITPSLPTAGVFTKTLWTTTTLGDGQQLVSTPVETVTLTGLDPGVFAKTSYISRMADLPPGVTAPPSPSSNSTNPGSSESDSSGPSTAVIVGASVGGAIGLVIILLVLLCFVIRRRRRSNQKGDGKDDMDDQQGERSAALAANNTAPIVPVVPLTKPPLGSELHGTSKSVHELGTQSNVPELAAAGGVVPTDDRNRGGLVGITGKQATVVAGTELQPAELYGSEPLSVERDRVSPLTPGSASIGHSPPPTRAVSP</sequence>
<feature type="compositionally biased region" description="Pro residues" evidence="1">
    <location>
        <begin position="339"/>
        <end position="348"/>
    </location>
</feature>
<dbReference type="Proteomes" id="UP001301769">
    <property type="component" value="Unassembled WGS sequence"/>
</dbReference>
<reference evidence="3" key="1">
    <citation type="journal article" date="2023" name="Mol. Phylogenet. Evol.">
        <title>Genome-scale phylogeny and comparative genomics of the fungal order Sordariales.</title>
        <authorList>
            <person name="Hensen N."/>
            <person name="Bonometti L."/>
            <person name="Westerberg I."/>
            <person name="Brannstrom I.O."/>
            <person name="Guillou S."/>
            <person name="Cros-Aarteil S."/>
            <person name="Calhoun S."/>
            <person name="Haridas S."/>
            <person name="Kuo A."/>
            <person name="Mondo S."/>
            <person name="Pangilinan J."/>
            <person name="Riley R."/>
            <person name="LaButti K."/>
            <person name="Andreopoulos B."/>
            <person name="Lipzen A."/>
            <person name="Chen C."/>
            <person name="Yan M."/>
            <person name="Daum C."/>
            <person name="Ng V."/>
            <person name="Clum A."/>
            <person name="Steindorff A."/>
            <person name="Ohm R.A."/>
            <person name="Martin F."/>
            <person name="Silar P."/>
            <person name="Natvig D.O."/>
            <person name="Lalanne C."/>
            <person name="Gautier V."/>
            <person name="Ament-Velasquez S.L."/>
            <person name="Kruys A."/>
            <person name="Hutchinson M.I."/>
            <person name="Powell A.J."/>
            <person name="Barry K."/>
            <person name="Miller A.N."/>
            <person name="Grigoriev I.V."/>
            <person name="Debuchy R."/>
            <person name="Gladieux P."/>
            <person name="Hiltunen Thoren M."/>
            <person name="Johannesson H."/>
        </authorList>
    </citation>
    <scope>NUCLEOTIDE SEQUENCE</scope>
    <source>
        <strain evidence="3">PSN293</strain>
    </source>
</reference>
<feature type="region of interest" description="Disordered" evidence="1">
    <location>
        <begin position="150"/>
        <end position="178"/>
    </location>
</feature>
<name>A0AAN6Y784_9PEZI</name>
<organism evidence="3 4">
    <name type="scientific">Rhypophila decipiens</name>
    <dbReference type="NCBI Taxonomy" id="261697"/>
    <lineage>
        <taxon>Eukaryota</taxon>
        <taxon>Fungi</taxon>
        <taxon>Dikarya</taxon>
        <taxon>Ascomycota</taxon>
        <taxon>Pezizomycotina</taxon>
        <taxon>Sordariomycetes</taxon>
        <taxon>Sordariomycetidae</taxon>
        <taxon>Sordariales</taxon>
        <taxon>Naviculisporaceae</taxon>
        <taxon>Rhypophila</taxon>
    </lineage>
</organism>
<feature type="non-terminal residue" evidence="3">
    <location>
        <position position="1"/>
    </location>
</feature>
<dbReference type="EMBL" id="MU858101">
    <property type="protein sequence ID" value="KAK4213933.1"/>
    <property type="molecule type" value="Genomic_DNA"/>
</dbReference>